<dbReference type="AlphaFoldDB" id="A0A6H5GPW1"/>
<reference evidence="2 3" key="1">
    <citation type="submission" date="2020-02" db="EMBL/GenBank/DDBJ databases">
        <authorList>
            <person name="Ferguson B K."/>
        </authorList>
    </citation>
    <scope>NUCLEOTIDE SEQUENCE [LARGE SCALE GENOMIC DNA]</scope>
</reference>
<dbReference type="Proteomes" id="UP000479000">
    <property type="component" value="Unassembled WGS sequence"/>
</dbReference>
<accession>A0A6H5GPW1</accession>
<protein>
    <submittedName>
        <fullName evidence="2">Uncharacterized protein</fullName>
    </submittedName>
</protein>
<gene>
    <name evidence="2" type="ORF">NTEN_LOCUS10930</name>
</gene>
<keyword evidence="3" id="KW-1185">Reference proteome</keyword>
<proteinExistence type="predicted"/>
<feature type="region of interest" description="Disordered" evidence="1">
    <location>
        <begin position="337"/>
        <end position="357"/>
    </location>
</feature>
<dbReference type="EMBL" id="CADCXU010016430">
    <property type="protein sequence ID" value="CAB0005453.1"/>
    <property type="molecule type" value="Genomic_DNA"/>
</dbReference>
<evidence type="ECO:0000256" key="1">
    <source>
        <dbReference type="SAM" id="MobiDB-lite"/>
    </source>
</evidence>
<evidence type="ECO:0000313" key="2">
    <source>
        <dbReference type="EMBL" id="CAB0005453.1"/>
    </source>
</evidence>
<sequence length="357" mass="40340">MLPKRAKNAGSGYKQRPGLLLTAQSTFTPSHGMNLFGVNSYFSYLAVQFILKIDGVGVYLQFAVFAFYDGKPNPKDQPSNKTFKLNFQTEISTLKPNKNVHEAGEYNFVLNPCPLHHPSDILVTLGLHLANGDQGMWNSFNKRWCRLKGKATVVFAKKLPHDLVHVSFQSSPTKYEESKPTLHVKDVLPVLSANTCSNRALNFNITTFHFAYPILVTRVEWNSCLIRRDESQPNWCTLRTSPMCALLKRCASRRCGIPTPLSRGATIVPNFNLRVGNFTHRKHSSTTRAGLSNLILPRQTSGTCSRRHRRFTCRCLLSWACTGEYFKRLENGSEDDSRLLAKQQPNNRVDTHQPEAL</sequence>
<evidence type="ECO:0000313" key="3">
    <source>
        <dbReference type="Proteomes" id="UP000479000"/>
    </source>
</evidence>
<organism evidence="2 3">
    <name type="scientific">Nesidiocoris tenuis</name>
    <dbReference type="NCBI Taxonomy" id="355587"/>
    <lineage>
        <taxon>Eukaryota</taxon>
        <taxon>Metazoa</taxon>
        <taxon>Ecdysozoa</taxon>
        <taxon>Arthropoda</taxon>
        <taxon>Hexapoda</taxon>
        <taxon>Insecta</taxon>
        <taxon>Pterygota</taxon>
        <taxon>Neoptera</taxon>
        <taxon>Paraneoptera</taxon>
        <taxon>Hemiptera</taxon>
        <taxon>Heteroptera</taxon>
        <taxon>Panheteroptera</taxon>
        <taxon>Cimicomorpha</taxon>
        <taxon>Miridae</taxon>
        <taxon>Dicyphina</taxon>
        <taxon>Nesidiocoris</taxon>
    </lineage>
</organism>
<name>A0A6H5GPW1_9HEMI</name>